<sequence>MSPIHSDQVKTCHHIQELFSLHIAIFYALINGLCIKVTTYHDFSLKMAADSLEIVNFPSKVSNTVVGGENPTRKELLALQPIQSSPQSHGLLRKGDPGPECKLPMSPKSHKPNLVQTLHGIVRKPKQ</sequence>
<comment type="caution">
    <text evidence="2">The sequence shown here is derived from an EMBL/GenBank/DDBJ whole genome shotgun (WGS) entry which is preliminary data.</text>
</comment>
<protein>
    <submittedName>
        <fullName evidence="2">Uncharacterized protein</fullName>
    </submittedName>
</protein>
<proteinExistence type="predicted"/>
<organism evidence="2 3">
    <name type="scientific">Arctia plantaginis</name>
    <name type="common">Wood tiger moth</name>
    <name type="synonym">Phalaena plantaginis</name>
    <dbReference type="NCBI Taxonomy" id="874455"/>
    <lineage>
        <taxon>Eukaryota</taxon>
        <taxon>Metazoa</taxon>
        <taxon>Ecdysozoa</taxon>
        <taxon>Arthropoda</taxon>
        <taxon>Hexapoda</taxon>
        <taxon>Insecta</taxon>
        <taxon>Pterygota</taxon>
        <taxon>Neoptera</taxon>
        <taxon>Endopterygota</taxon>
        <taxon>Lepidoptera</taxon>
        <taxon>Glossata</taxon>
        <taxon>Ditrysia</taxon>
        <taxon>Noctuoidea</taxon>
        <taxon>Erebidae</taxon>
        <taxon>Arctiinae</taxon>
        <taxon>Arctia</taxon>
    </lineage>
</organism>
<gene>
    <name evidence="2" type="ORF">APLA_LOCUS2844</name>
</gene>
<evidence type="ECO:0000256" key="1">
    <source>
        <dbReference type="SAM" id="MobiDB-lite"/>
    </source>
</evidence>
<dbReference type="EMBL" id="CADEBC010000208">
    <property type="protein sequence ID" value="CAB3226404.1"/>
    <property type="molecule type" value="Genomic_DNA"/>
</dbReference>
<keyword evidence="3" id="KW-1185">Reference proteome</keyword>
<evidence type="ECO:0000313" key="2">
    <source>
        <dbReference type="EMBL" id="CAB3226404.1"/>
    </source>
</evidence>
<evidence type="ECO:0000313" key="3">
    <source>
        <dbReference type="Proteomes" id="UP000494106"/>
    </source>
</evidence>
<accession>A0A8S0Z2B8</accession>
<dbReference type="AlphaFoldDB" id="A0A8S0Z2B8"/>
<dbReference type="Proteomes" id="UP000494106">
    <property type="component" value="Unassembled WGS sequence"/>
</dbReference>
<feature type="region of interest" description="Disordered" evidence="1">
    <location>
        <begin position="85"/>
        <end position="111"/>
    </location>
</feature>
<name>A0A8S0Z2B8_ARCPL</name>
<reference evidence="2 3" key="1">
    <citation type="submission" date="2020-04" db="EMBL/GenBank/DDBJ databases">
        <authorList>
            <person name="Wallbank WR R."/>
            <person name="Pardo Diaz C."/>
            <person name="Kozak K."/>
            <person name="Martin S."/>
            <person name="Jiggins C."/>
            <person name="Moest M."/>
            <person name="Warren A I."/>
            <person name="Byers J.R.P. K."/>
            <person name="Montejo-Kovacevich G."/>
            <person name="Yen C E."/>
        </authorList>
    </citation>
    <scope>NUCLEOTIDE SEQUENCE [LARGE SCALE GENOMIC DNA]</scope>
</reference>